<accession>A0ABW0LAX0</accession>
<dbReference type="Proteomes" id="UP001596050">
    <property type="component" value="Unassembled WGS sequence"/>
</dbReference>
<evidence type="ECO:0000313" key="1">
    <source>
        <dbReference type="EMBL" id="MFC5462914.1"/>
    </source>
</evidence>
<dbReference type="EMBL" id="JBHSMU010000019">
    <property type="protein sequence ID" value="MFC5462914.1"/>
    <property type="molecule type" value="Genomic_DNA"/>
</dbReference>
<evidence type="ECO:0000313" key="2">
    <source>
        <dbReference type="Proteomes" id="UP001596050"/>
    </source>
</evidence>
<keyword evidence="2" id="KW-1185">Reference proteome</keyword>
<organism evidence="1 2">
    <name type="scientific">Massilia niabensis</name>
    <dbReference type="NCBI Taxonomy" id="544910"/>
    <lineage>
        <taxon>Bacteria</taxon>
        <taxon>Pseudomonadati</taxon>
        <taxon>Pseudomonadota</taxon>
        <taxon>Betaproteobacteria</taxon>
        <taxon>Burkholderiales</taxon>
        <taxon>Oxalobacteraceae</taxon>
        <taxon>Telluria group</taxon>
        <taxon>Massilia</taxon>
    </lineage>
</organism>
<dbReference type="RefSeq" id="WP_379786401.1">
    <property type="nucleotide sequence ID" value="NZ_JBHSMU010000019.1"/>
</dbReference>
<reference evidence="2" key="1">
    <citation type="journal article" date="2019" name="Int. J. Syst. Evol. Microbiol.">
        <title>The Global Catalogue of Microorganisms (GCM) 10K type strain sequencing project: providing services to taxonomists for standard genome sequencing and annotation.</title>
        <authorList>
            <consortium name="The Broad Institute Genomics Platform"/>
            <consortium name="The Broad Institute Genome Sequencing Center for Infectious Disease"/>
            <person name="Wu L."/>
            <person name="Ma J."/>
        </authorList>
    </citation>
    <scope>NUCLEOTIDE SEQUENCE [LARGE SCALE GENOMIC DNA]</scope>
    <source>
        <strain evidence="2">KACC 12649</strain>
    </source>
</reference>
<proteinExistence type="predicted"/>
<protein>
    <submittedName>
        <fullName evidence="1">Uncharacterized protein</fullName>
    </submittedName>
</protein>
<name>A0ABW0LAX0_9BURK</name>
<comment type="caution">
    <text evidence="1">The sequence shown here is derived from an EMBL/GenBank/DDBJ whole genome shotgun (WGS) entry which is preliminary data.</text>
</comment>
<gene>
    <name evidence="1" type="ORF">ACFPN5_24170</name>
</gene>
<sequence length="131" mass="14863">MLLYDLKKPCRWRLQPATGRLALHDRLAWRKNQCVSRASADPLKCRQIRELDIMFTIVEFGPIQGTGTAVEVSQLLCRERRRGQPVCGQAFAFAMVQATYSIHAGAVWSDRWQLCRNRELSGSLPIACKAC</sequence>